<evidence type="ECO:0000256" key="1">
    <source>
        <dbReference type="SAM" id="SignalP"/>
    </source>
</evidence>
<keyword evidence="1" id="KW-0732">Signal</keyword>
<sequence length="146" mass="16240">MRNKIALTLAAFFVHAAAMAQAVPVGLWKTIDDETKKEKSLVRIVDSGGVLTGRIEKVLDPTAKPDEVCDKCTDERKGKPIVGLMIIRNAGHDAEDKALWTGGDITDPNNGKTYRLRLKPLDGGKQMEVRGYFGPFFRNQTWIRVE</sequence>
<keyword evidence="4" id="KW-1185">Reference proteome</keyword>
<dbReference type="AlphaFoldDB" id="A0A5C6U0U9"/>
<evidence type="ECO:0000313" key="4">
    <source>
        <dbReference type="Proteomes" id="UP000321832"/>
    </source>
</evidence>
<protein>
    <submittedName>
        <fullName evidence="3">DUF2147 domain-containing protein</fullName>
    </submittedName>
</protein>
<feature type="signal peptide" evidence="1">
    <location>
        <begin position="1"/>
        <end position="22"/>
    </location>
</feature>
<dbReference type="PANTHER" id="PTHR36919:SF3">
    <property type="entry name" value="BLL5882 PROTEIN"/>
    <property type="match status" value="1"/>
</dbReference>
<proteinExistence type="predicted"/>
<dbReference type="PANTHER" id="PTHR36919">
    <property type="entry name" value="BLR1215 PROTEIN"/>
    <property type="match status" value="1"/>
</dbReference>
<gene>
    <name evidence="3" type="ORF">FSC37_14340</name>
</gene>
<feature type="domain" description="DUF2147" evidence="2">
    <location>
        <begin position="26"/>
        <end position="144"/>
    </location>
</feature>
<name>A0A5C6U0U9_9BURK</name>
<reference evidence="3 4" key="1">
    <citation type="submission" date="2019-08" db="EMBL/GenBank/DDBJ databases">
        <authorList>
            <person name="Khan S.A."/>
            <person name="Jeon C.O."/>
            <person name="Jeong S.E."/>
        </authorList>
    </citation>
    <scope>NUCLEOTIDE SEQUENCE [LARGE SCALE GENOMIC DNA]</scope>
    <source>
        <strain evidence="4">IMCC1728</strain>
    </source>
</reference>
<dbReference type="InterPro" id="IPR019223">
    <property type="entry name" value="DUF2147"/>
</dbReference>
<accession>A0A5C6U0U9</accession>
<comment type="caution">
    <text evidence="3">The sequence shown here is derived from an EMBL/GenBank/DDBJ whole genome shotgun (WGS) entry which is preliminary data.</text>
</comment>
<organism evidence="3 4">
    <name type="scientific">Piscinibacter aquaticus</name>
    <dbReference type="NCBI Taxonomy" id="392597"/>
    <lineage>
        <taxon>Bacteria</taxon>
        <taxon>Pseudomonadati</taxon>
        <taxon>Pseudomonadota</taxon>
        <taxon>Betaproteobacteria</taxon>
        <taxon>Burkholderiales</taxon>
        <taxon>Sphaerotilaceae</taxon>
        <taxon>Piscinibacter</taxon>
    </lineage>
</organism>
<dbReference type="Proteomes" id="UP000321832">
    <property type="component" value="Unassembled WGS sequence"/>
</dbReference>
<dbReference type="Gene3D" id="2.40.128.520">
    <property type="match status" value="1"/>
</dbReference>
<dbReference type="Pfam" id="PF09917">
    <property type="entry name" value="DUF2147"/>
    <property type="match status" value="1"/>
</dbReference>
<dbReference type="EMBL" id="VOPW01000001">
    <property type="protein sequence ID" value="TXC66582.1"/>
    <property type="molecule type" value="Genomic_DNA"/>
</dbReference>
<feature type="chain" id="PRO_5022906066" evidence="1">
    <location>
        <begin position="23"/>
        <end position="146"/>
    </location>
</feature>
<evidence type="ECO:0000313" key="3">
    <source>
        <dbReference type="EMBL" id="TXC66582.1"/>
    </source>
</evidence>
<evidence type="ECO:0000259" key="2">
    <source>
        <dbReference type="Pfam" id="PF09917"/>
    </source>
</evidence>